<reference evidence="2 3" key="1">
    <citation type="submission" date="2020-10" db="EMBL/GenBank/DDBJ databases">
        <title>Connecting structure to function with the recovery of over 1000 high-quality activated sludge metagenome-assembled genomes encoding full-length rRNA genes using long-read sequencing.</title>
        <authorList>
            <person name="Singleton C.M."/>
            <person name="Petriglieri F."/>
            <person name="Kristensen J.M."/>
            <person name="Kirkegaard R.H."/>
            <person name="Michaelsen T.Y."/>
            <person name="Andersen M.H."/>
            <person name="Karst S.M."/>
            <person name="Dueholm M.S."/>
            <person name="Nielsen P.H."/>
            <person name="Albertsen M."/>
        </authorList>
    </citation>
    <scope>NUCLEOTIDE SEQUENCE [LARGE SCALE GENOMIC DNA]</scope>
    <source>
        <strain evidence="2">Ribe_18-Q3-R11-54_MAXAC.273</strain>
    </source>
</reference>
<dbReference type="InterPro" id="IPR032820">
    <property type="entry name" value="ATPase_put"/>
</dbReference>
<evidence type="ECO:0000313" key="3">
    <source>
        <dbReference type="Proteomes" id="UP000808337"/>
    </source>
</evidence>
<feature type="transmembrane region" description="Helical" evidence="1">
    <location>
        <begin position="45"/>
        <end position="65"/>
    </location>
</feature>
<keyword evidence="1" id="KW-0472">Membrane</keyword>
<proteinExistence type="predicted"/>
<dbReference type="Pfam" id="PF09527">
    <property type="entry name" value="ATPase_gene1"/>
    <property type="match status" value="1"/>
</dbReference>
<dbReference type="Proteomes" id="UP000808337">
    <property type="component" value="Unassembled WGS sequence"/>
</dbReference>
<keyword evidence="1" id="KW-1133">Transmembrane helix</keyword>
<evidence type="ECO:0000313" key="2">
    <source>
        <dbReference type="EMBL" id="MBK9983671.1"/>
    </source>
</evidence>
<name>A0A9D7SWS0_9BACT</name>
<gene>
    <name evidence="2" type="ORF">IPP15_15035</name>
</gene>
<comment type="caution">
    <text evidence="2">The sequence shown here is derived from an EMBL/GenBank/DDBJ whole genome shotgun (WGS) entry which is preliminary data.</text>
</comment>
<evidence type="ECO:0000256" key="1">
    <source>
        <dbReference type="SAM" id="Phobius"/>
    </source>
</evidence>
<protein>
    <submittedName>
        <fullName evidence="2">AtpZ/AtpI family protein</fullName>
    </submittedName>
</protein>
<feature type="transmembrane region" description="Helical" evidence="1">
    <location>
        <begin position="13"/>
        <end position="33"/>
    </location>
</feature>
<dbReference type="AlphaFoldDB" id="A0A9D7SWS0"/>
<sequence>MKADPKSPSSNKYLKYSGMAIQLFALMGIAAWLGQKIDKKLATSIPYFTVLLLLLFTGGFFYILVKELNRKDEP</sequence>
<keyword evidence="1" id="KW-0812">Transmembrane</keyword>
<organism evidence="2 3">
    <name type="scientific">Candidatus Opimibacter skivensis</name>
    <dbReference type="NCBI Taxonomy" id="2982028"/>
    <lineage>
        <taxon>Bacteria</taxon>
        <taxon>Pseudomonadati</taxon>
        <taxon>Bacteroidota</taxon>
        <taxon>Saprospiria</taxon>
        <taxon>Saprospirales</taxon>
        <taxon>Saprospiraceae</taxon>
        <taxon>Candidatus Opimibacter</taxon>
    </lineage>
</organism>
<accession>A0A9D7SWS0</accession>
<dbReference type="EMBL" id="JADKGY010000022">
    <property type="protein sequence ID" value="MBK9983671.1"/>
    <property type="molecule type" value="Genomic_DNA"/>
</dbReference>